<proteinExistence type="predicted"/>
<evidence type="ECO:0000313" key="1">
    <source>
        <dbReference type="EMBL" id="KGN56491.1"/>
    </source>
</evidence>
<name>A0A0A0L8U4_CUCSA</name>
<dbReference type="EMBL" id="CM002924">
    <property type="protein sequence ID" value="KGN56491.1"/>
    <property type="molecule type" value="Genomic_DNA"/>
</dbReference>
<reference evidence="1 2" key="2">
    <citation type="journal article" date="2009" name="PLoS ONE">
        <title>An integrated genetic and cytogenetic map of the cucumber genome.</title>
        <authorList>
            <person name="Ren Y."/>
            <person name="Zhang Z."/>
            <person name="Liu J."/>
            <person name="Staub J.E."/>
            <person name="Han Y."/>
            <person name="Cheng Z."/>
            <person name="Li X."/>
            <person name="Lu J."/>
            <person name="Miao H."/>
            <person name="Kang H."/>
            <person name="Xie B."/>
            <person name="Gu X."/>
            <person name="Wang X."/>
            <person name="Du Y."/>
            <person name="Jin W."/>
            <person name="Huang S."/>
        </authorList>
    </citation>
    <scope>NUCLEOTIDE SEQUENCE [LARGE SCALE GENOMIC DNA]</scope>
    <source>
        <strain evidence="2">cv. 9930</strain>
    </source>
</reference>
<accession>A0A0A0L8U4</accession>
<reference evidence="1 2" key="1">
    <citation type="journal article" date="2009" name="Nat. Genet.">
        <title>The genome of the cucumber, Cucumis sativus L.</title>
        <authorList>
            <person name="Huang S."/>
            <person name="Li R."/>
            <person name="Zhang Z."/>
            <person name="Li L."/>
            <person name="Gu X."/>
            <person name="Fan W."/>
            <person name="Lucas W.J."/>
            <person name="Wang X."/>
            <person name="Xie B."/>
            <person name="Ni P."/>
            <person name="Ren Y."/>
            <person name="Zhu H."/>
            <person name="Li J."/>
            <person name="Lin K."/>
            <person name="Jin W."/>
            <person name="Fei Z."/>
            <person name="Li G."/>
            <person name="Staub J."/>
            <person name="Kilian A."/>
            <person name="van der Vossen E.A."/>
            <person name="Wu Y."/>
            <person name="Guo J."/>
            <person name="He J."/>
            <person name="Jia Z."/>
            <person name="Ren Y."/>
            <person name="Tian G."/>
            <person name="Lu Y."/>
            <person name="Ruan J."/>
            <person name="Qian W."/>
            <person name="Wang M."/>
            <person name="Huang Q."/>
            <person name="Li B."/>
            <person name="Xuan Z."/>
            <person name="Cao J."/>
            <person name="Asan"/>
            <person name="Wu Z."/>
            <person name="Zhang J."/>
            <person name="Cai Q."/>
            <person name="Bai Y."/>
            <person name="Zhao B."/>
            <person name="Han Y."/>
            <person name="Li Y."/>
            <person name="Li X."/>
            <person name="Wang S."/>
            <person name="Shi Q."/>
            <person name="Liu S."/>
            <person name="Cho W.K."/>
            <person name="Kim J.Y."/>
            <person name="Xu Y."/>
            <person name="Heller-Uszynska K."/>
            <person name="Miao H."/>
            <person name="Cheng Z."/>
            <person name="Zhang S."/>
            <person name="Wu J."/>
            <person name="Yang Y."/>
            <person name="Kang H."/>
            <person name="Li M."/>
            <person name="Liang H."/>
            <person name="Ren X."/>
            <person name="Shi Z."/>
            <person name="Wen M."/>
            <person name="Jian M."/>
            <person name="Yang H."/>
            <person name="Zhang G."/>
            <person name="Yang Z."/>
            <person name="Chen R."/>
            <person name="Liu S."/>
            <person name="Li J."/>
            <person name="Ma L."/>
            <person name="Liu H."/>
            <person name="Zhou Y."/>
            <person name="Zhao J."/>
            <person name="Fang X."/>
            <person name="Li G."/>
            <person name="Fang L."/>
            <person name="Li Y."/>
            <person name="Liu D."/>
            <person name="Zheng H."/>
            <person name="Zhang Y."/>
            <person name="Qin N."/>
            <person name="Li Z."/>
            <person name="Yang G."/>
            <person name="Yang S."/>
            <person name="Bolund L."/>
            <person name="Kristiansen K."/>
            <person name="Zheng H."/>
            <person name="Li S."/>
            <person name="Zhang X."/>
            <person name="Yang H."/>
            <person name="Wang J."/>
            <person name="Sun R."/>
            <person name="Zhang B."/>
            <person name="Jiang S."/>
            <person name="Wang J."/>
            <person name="Du Y."/>
            <person name="Li S."/>
        </authorList>
    </citation>
    <scope>NUCLEOTIDE SEQUENCE [LARGE SCALE GENOMIC DNA]</scope>
    <source>
        <strain evidence="2">cv. 9930</strain>
    </source>
</reference>
<dbReference type="Gramene" id="KGN56491">
    <property type="protein sequence ID" value="KGN56491"/>
    <property type="gene ID" value="Csa_3G121670"/>
</dbReference>
<organism evidence="1 2">
    <name type="scientific">Cucumis sativus</name>
    <name type="common">Cucumber</name>
    <dbReference type="NCBI Taxonomy" id="3659"/>
    <lineage>
        <taxon>Eukaryota</taxon>
        <taxon>Viridiplantae</taxon>
        <taxon>Streptophyta</taxon>
        <taxon>Embryophyta</taxon>
        <taxon>Tracheophyta</taxon>
        <taxon>Spermatophyta</taxon>
        <taxon>Magnoliopsida</taxon>
        <taxon>eudicotyledons</taxon>
        <taxon>Gunneridae</taxon>
        <taxon>Pentapetalae</taxon>
        <taxon>rosids</taxon>
        <taxon>fabids</taxon>
        <taxon>Cucurbitales</taxon>
        <taxon>Cucurbitaceae</taxon>
        <taxon>Benincaseae</taxon>
        <taxon>Cucumis</taxon>
    </lineage>
</organism>
<evidence type="ECO:0000313" key="2">
    <source>
        <dbReference type="Proteomes" id="UP000029981"/>
    </source>
</evidence>
<reference evidence="1 2" key="4">
    <citation type="journal article" date="2011" name="BMC Genomics">
        <title>RNA-Seq improves annotation of protein-coding genes in the cucumber genome.</title>
        <authorList>
            <person name="Li Z."/>
            <person name="Zhang Z."/>
            <person name="Yan P."/>
            <person name="Huang S."/>
            <person name="Fei Z."/>
            <person name="Lin K."/>
        </authorList>
    </citation>
    <scope>NUCLEOTIDE SEQUENCE [LARGE SCALE GENOMIC DNA]</scope>
    <source>
        <strain evidence="2">cv. 9930</strain>
    </source>
</reference>
<dbReference type="AlphaFoldDB" id="A0A0A0L8U4"/>
<gene>
    <name evidence="1" type="ORF">Csa_3G121670</name>
</gene>
<protein>
    <submittedName>
        <fullName evidence="1">Uncharacterized protein</fullName>
    </submittedName>
</protein>
<reference evidence="1 2" key="3">
    <citation type="journal article" date="2010" name="BMC Genomics">
        <title>Transcriptome sequencing and comparative analysis of cucumber flowers with different sex types.</title>
        <authorList>
            <person name="Guo S."/>
            <person name="Zheng Y."/>
            <person name="Joung J.G."/>
            <person name="Liu S."/>
            <person name="Zhang Z."/>
            <person name="Crasta O.R."/>
            <person name="Sobral B.W."/>
            <person name="Xu Y."/>
            <person name="Huang S."/>
            <person name="Fei Z."/>
        </authorList>
    </citation>
    <scope>NUCLEOTIDE SEQUENCE [LARGE SCALE GENOMIC DNA]</scope>
    <source>
        <strain evidence="2">cv. 9930</strain>
    </source>
</reference>
<sequence length="61" mass="7039">MAEWKEKKTTDYRAISKAYGLFNGQGDTVRMQHSVLELYSELRNCRLAFRANGSNLINKTL</sequence>
<keyword evidence="2" id="KW-1185">Reference proteome</keyword>
<dbReference type="Proteomes" id="UP000029981">
    <property type="component" value="Chromosome 3"/>
</dbReference>